<dbReference type="GeneTree" id="ENSGT01090000261113"/>
<dbReference type="CDD" id="cd07765">
    <property type="entry name" value="KRAB_A-box"/>
    <property type="match status" value="1"/>
</dbReference>
<dbReference type="Pfam" id="PF01352">
    <property type="entry name" value="KRAB"/>
    <property type="match status" value="1"/>
</dbReference>
<dbReference type="SUPFAM" id="SSF109640">
    <property type="entry name" value="KRAB domain (Kruppel-associated box)"/>
    <property type="match status" value="1"/>
</dbReference>
<dbReference type="Proteomes" id="UP000594220">
    <property type="component" value="Unplaced"/>
</dbReference>
<dbReference type="Ensembl" id="ENSCPRT00005025943.1">
    <property type="protein sequence ID" value="ENSCPRP00005022180.1"/>
    <property type="gene ID" value="ENSCPRG00005015467.1"/>
</dbReference>
<dbReference type="InterPro" id="IPR036051">
    <property type="entry name" value="KRAB_dom_sf"/>
</dbReference>
<dbReference type="AlphaFoldDB" id="A0A7M4G182"/>
<reference evidence="2" key="2">
    <citation type="submission" date="2025-09" db="UniProtKB">
        <authorList>
            <consortium name="Ensembl"/>
        </authorList>
    </citation>
    <scope>IDENTIFICATION</scope>
</reference>
<dbReference type="SMART" id="SM00349">
    <property type="entry name" value="KRAB"/>
    <property type="match status" value="1"/>
</dbReference>
<evidence type="ECO:0000313" key="3">
    <source>
        <dbReference type="Proteomes" id="UP000594220"/>
    </source>
</evidence>
<reference evidence="2" key="1">
    <citation type="submission" date="2025-08" db="UniProtKB">
        <authorList>
            <consortium name="Ensembl"/>
        </authorList>
    </citation>
    <scope>IDENTIFICATION</scope>
</reference>
<dbReference type="PANTHER" id="PTHR23232:SF163">
    <property type="entry name" value="ZINC FINGER PROTEIN 589"/>
    <property type="match status" value="1"/>
</dbReference>
<dbReference type="Gene3D" id="6.10.140.140">
    <property type="match status" value="1"/>
</dbReference>
<accession>A0A7M4G182</accession>
<protein>
    <recommendedName>
        <fullName evidence="1">KRAB domain-containing protein</fullName>
    </recommendedName>
</protein>
<proteinExistence type="predicted"/>
<evidence type="ECO:0000313" key="2">
    <source>
        <dbReference type="Ensembl" id="ENSCPRP00005022180.1"/>
    </source>
</evidence>
<name>A0A7M4G182_CROPO</name>
<sequence length="74" mass="8350">PDSVPMMFAEVAVVFTTAEWALLDESQRALYRETTLETYQNLASLGKGPAQPQGRDESCWPVWGLWACLGYYHP</sequence>
<dbReference type="PANTHER" id="PTHR23232">
    <property type="entry name" value="KRAB DOMAIN C2H2 ZINC FINGER"/>
    <property type="match status" value="1"/>
</dbReference>
<organism evidence="2 3">
    <name type="scientific">Crocodylus porosus</name>
    <name type="common">Saltwater crocodile</name>
    <name type="synonym">Estuarine crocodile</name>
    <dbReference type="NCBI Taxonomy" id="8502"/>
    <lineage>
        <taxon>Eukaryota</taxon>
        <taxon>Metazoa</taxon>
        <taxon>Chordata</taxon>
        <taxon>Craniata</taxon>
        <taxon>Vertebrata</taxon>
        <taxon>Euteleostomi</taxon>
        <taxon>Archelosauria</taxon>
        <taxon>Archosauria</taxon>
        <taxon>Crocodylia</taxon>
        <taxon>Longirostres</taxon>
        <taxon>Crocodylidae</taxon>
        <taxon>Crocodylus</taxon>
    </lineage>
</organism>
<feature type="domain" description="KRAB" evidence="1">
    <location>
        <begin position="6"/>
        <end position="74"/>
    </location>
</feature>
<dbReference type="InterPro" id="IPR001909">
    <property type="entry name" value="KRAB"/>
</dbReference>
<keyword evidence="3" id="KW-1185">Reference proteome</keyword>
<dbReference type="PROSITE" id="PS50805">
    <property type="entry name" value="KRAB"/>
    <property type="match status" value="1"/>
</dbReference>
<dbReference type="OMA" id="DESCWPV"/>
<dbReference type="GO" id="GO:0006355">
    <property type="term" value="P:regulation of DNA-templated transcription"/>
    <property type="evidence" value="ECO:0007669"/>
    <property type="project" value="InterPro"/>
</dbReference>
<dbReference type="InterPro" id="IPR050169">
    <property type="entry name" value="Krueppel_C2H2_ZnF"/>
</dbReference>
<evidence type="ECO:0000259" key="1">
    <source>
        <dbReference type="PROSITE" id="PS50805"/>
    </source>
</evidence>